<dbReference type="Pfam" id="PF10137">
    <property type="entry name" value="CAP12-PCTIR_TIR"/>
    <property type="match status" value="1"/>
</dbReference>
<reference evidence="2 3" key="1">
    <citation type="submission" date="2019-01" db="EMBL/GenBank/DDBJ databases">
        <title>Genomic insights into a novel species Rhodoferax sp.</title>
        <authorList>
            <person name="Jin L."/>
        </authorList>
    </citation>
    <scope>NUCLEOTIDE SEQUENCE [LARGE SCALE GENOMIC DNA]</scope>
    <source>
        <strain evidence="2 3">CHu59-6-5</strain>
    </source>
</reference>
<protein>
    <submittedName>
        <fullName evidence="2">Nucleotide-binding protein containing TIR-like protein domain-like protein</fullName>
    </submittedName>
</protein>
<organism evidence="2 3">
    <name type="scientific">Rhodoferax sediminis</name>
    <dbReference type="NCBI Taxonomy" id="2509614"/>
    <lineage>
        <taxon>Bacteria</taxon>
        <taxon>Pseudomonadati</taxon>
        <taxon>Pseudomonadota</taxon>
        <taxon>Betaproteobacteria</taxon>
        <taxon>Burkholderiales</taxon>
        <taxon>Comamonadaceae</taxon>
        <taxon>Rhodoferax</taxon>
    </lineage>
</organism>
<feature type="domain" description="CD-NTase-associated protein 12/Pycsar effector protein TIR" evidence="1">
    <location>
        <begin position="45"/>
        <end position="163"/>
    </location>
</feature>
<dbReference type="InterPro" id="IPR019302">
    <property type="entry name" value="CAP12/PCTIR_TIR_dom"/>
</dbReference>
<sequence length="188" mass="21388">MYGAPSFKGVENILSVVKASITRLRRSPELLAKRQSQEARRHRENVFIIHGRDEAKWRELKDIVKSAFRLNPVVLMEQPDAGCKTVIEKFEKYAQTCTYAIAVFTPDDEVKSDQEIYLQARPNVIYELGWFCGQLGRGGAMLLLKEGTELFSDFGGIIQKRFRNNVSERLLEIRQDLEAAGVLPPTEA</sequence>
<dbReference type="AlphaFoldDB" id="A0A515DGA3"/>
<name>A0A515DGA3_9BURK</name>
<gene>
    <name evidence="2" type="ORF">EUB48_20330</name>
</gene>
<dbReference type="Proteomes" id="UP000316798">
    <property type="component" value="Chromosome"/>
</dbReference>
<accession>A0A515DGA3</accession>
<dbReference type="OrthoDB" id="5497289at2"/>
<proteinExistence type="predicted"/>
<evidence type="ECO:0000259" key="1">
    <source>
        <dbReference type="Pfam" id="PF10137"/>
    </source>
</evidence>
<dbReference type="EMBL" id="CP035503">
    <property type="protein sequence ID" value="QDL39407.1"/>
    <property type="molecule type" value="Genomic_DNA"/>
</dbReference>
<dbReference type="KEGG" id="rhf:EUB48_20330"/>
<evidence type="ECO:0000313" key="3">
    <source>
        <dbReference type="Proteomes" id="UP000316798"/>
    </source>
</evidence>
<evidence type="ECO:0000313" key="2">
    <source>
        <dbReference type="EMBL" id="QDL39407.1"/>
    </source>
</evidence>
<dbReference type="GO" id="GO:0050135">
    <property type="term" value="F:NADP+ nucleosidase activity"/>
    <property type="evidence" value="ECO:0007669"/>
    <property type="project" value="InterPro"/>
</dbReference>
<dbReference type="RefSeq" id="WP_142820876.1">
    <property type="nucleotide sequence ID" value="NZ_CP035503.1"/>
</dbReference>
<keyword evidence="3" id="KW-1185">Reference proteome</keyword>